<feature type="binding site" evidence="6">
    <location>
        <begin position="11"/>
        <end position="13"/>
    </location>
    <ligand>
        <name>NAD(+)</name>
        <dbReference type="ChEBI" id="CHEBI:57540"/>
    </ligand>
</feature>
<dbReference type="InterPro" id="IPR029494">
    <property type="entry name" value="DarT"/>
</dbReference>
<evidence type="ECO:0000256" key="4">
    <source>
        <dbReference type="ARBA" id="ARBA00022695"/>
    </source>
</evidence>
<protein>
    <submittedName>
        <fullName evidence="8">DUF4433 domain-containing protein</fullName>
    </submittedName>
</protein>
<keyword evidence="3 6" id="KW-0808">Transferase</keyword>
<organism evidence="8 9">
    <name type="scientific">Flavobacterium polysaccharolyticum</name>
    <dbReference type="NCBI Taxonomy" id="3133148"/>
    <lineage>
        <taxon>Bacteria</taxon>
        <taxon>Pseudomonadati</taxon>
        <taxon>Bacteroidota</taxon>
        <taxon>Flavobacteriia</taxon>
        <taxon>Flavobacteriales</taxon>
        <taxon>Flavobacteriaceae</taxon>
        <taxon>Flavobacterium</taxon>
    </lineage>
</organism>
<feature type="domain" description="DarT" evidence="7">
    <location>
        <begin position="7"/>
        <end position="212"/>
    </location>
</feature>
<sequence length="212" mass="25043">MAVPEKIYFYRMVHWQNVEYILQNGLCCRDHVTADPDYINIGHLQLISDRHDHPIALPNAGSLGDYVPFYFAGHSPMLYLIKNGYQGVTKRPQEDIVYLVCKFETIENSGLEYVFTDRNAKISIANFYTNKQDFEKLHWEVINSKHWNNDESNWSRQDYKQAEFLIKNHVPVQYINAIVVKNEERKIYFEELLTKLALDIKVLIDVNSKLYY</sequence>
<keyword evidence="9" id="KW-1185">Reference proteome</keyword>
<comment type="caution">
    <text evidence="8">The sequence shown here is derived from an EMBL/GenBank/DDBJ whole genome shotgun (WGS) entry which is preliminary data.</text>
</comment>
<evidence type="ECO:0000256" key="5">
    <source>
        <dbReference type="ARBA" id="ARBA00023125"/>
    </source>
</evidence>
<reference evidence="8 9" key="1">
    <citation type="submission" date="2024-03" db="EMBL/GenBank/DDBJ databases">
        <title>Two novel species of the genus Flavobacterium exhibiting potentially degradation of complex polysaccharides.</title>
        <authorList>
            <person name="Lian X."/>
        </authorList>
    </citation>
    <scope>NUCLEOTIDE SEQUENCE [LARGE SCALE GENOMIC DNA]</scope>
    <source>
        <strain evidence="8 9">N6</strain>
    </source>
</reference>
<keyword evidence="5 6" id="KW-0238">DNA-binding</keyword>
<evidence type="ECO:0000256" key="1">
    <source>
        <dbReference type="ARBA" id="ARBA00022649"/>
    </source>
</evidence>
<proteinExistence type="inferred from homology"/>
<evidence type="ECO:0000256" key="6">
    <source>
        <dbReference type="PROSITE-ProRule" id="PRU01362"/>
    </source>
</evidence>
<gene>
    <name evidence="8" type="ORF">WFZ86_10890</name>
</gene>
<comment type="similarity">
    <text evidence="6">Belongs to the DarT ADP-ribosyltransferase family.</text>
</comment>
<feature type="active site" description="Proton acceptor" evidence="6">
    <location>
        <position position="50"/>
    </location>
</feature>
<evidence type="ECO:0000256" key="2">
    <source>
        <dbReference type="ARBA" id="ARBA00022676"/>
    </source>
</evidence>
<dbReference type="PROSITE" id="PS52018">
    <property type="entry name" value="DART"/>
    <property type="match status" value="1"/>
</dbReference>
<feature type="active site" evidence="6">
    <location>
        <position position="163"/>
    </location>
</feature>
<dbReference type="Proteomes" id="UP001468798">
    <property type="component" value="Unassembled WGS sequence"/>
</dbReference>
<keyword evidence="4 6" id="KW-0548">Nucleotidyltransferase</keyword>
<dbReference type="EMBL" id="JBCGDP010000009">
    <property type="protein sequence ID" value="MEM0577004.1"/>
    <property type="molecule type" value="Genomic_DNA"/>
</dbReference>
<comment type="caution">
    <text evidence="6">Lacks conserved residue(s) required for the propagation of feature annotation.</text>
</comment>
<feature type="binding site" evidence="6">
    <location>
        <position position="50"/>
    </location>
    <ligand>
        <name>NAD(+)</name>
        <dbReference type="ChEBI" id="CHEBI:57540"/>
    </ligand>
</feature>
<evidence type="ECO:0000313" key="8">
    <source>
        <dbReference type="EMBL" id="MEM0577004.1"/>
    </source>
</evidence>
<evidence type="ECO:0000259" key="7">
    <source>
        <dbReference type="PROSITE" id="PS52018"/>
    </source>
</evidence>
<name>A0ABU9NNY4_9FLAO</name>
<accession>A0ABU9NNY4</accession>
<dbReference type="Pfam" id="PF14487">
    <property type="entry name" value="DarT"/>
    <property type="match status" value="1"/>
</dbReference>
<keyword evidence="2 6" id="KW-0328">Glycosyltransferase</keyword>
<evidence type="ECO:0000313" key="9">
    <source>
        <dbReference type="Proteomes" id="UP001468798"/>
    </source>
</evidence>
<dbReference type="RefSeq" id="WP_342691934.1">
    <property type="nucleotide sequence ID" value="NZ_JBCGDP010000009.1"/>
</dbReference>
<evidence type="ECO:0000256" key="3">
    <source>
        <dbReference type="ARBA" id="ARBA00022679"/>
    </source>
</evidence>
<keyword evidence="1 6" id="KW-1277">Toxin-antitoxin system</keyword>
<comment type="catalytic activity">
    <reaction evidence="6">
        <text>a thymidine in DNA + NAD(+) = an N-(ADP-alpha-D-ribosyl)-thymidine in DNA + nicotinamide + H(+)</text>
        <dbReference type="Rhea" id="RHEA:71651"/>
        <dbReference type="Rhea" id="RHEA-COMP:13556"/>
        <dbReference type="Rhea" id="RHEA-COMP:18051"/>
        <dbReference type="ChEBI" id="CHEBI:15378"/>
        <dbReference type="ChEBI" id="CHEBI:17154"/>
        <dbReference type="ChEBI" id="CHEBI:57540"/>
        <dbReference type="ChEBI" id="CHEBI:137386"/>
        <dbReference type="ChEBI" id="CHEBI:191199"/>
    </reaction>
</comment>